<reference evidence="1" key="1">
    <citation type="submission" date="2014-11" db="EMBL/GenBank/DDBJ databases">
        <authorList>
            <person name="Amaro Gonzalez C."/>
        </authorList>
    </citation>
    <scope>NUCLEOTIDE SEQUENCE</scope>
</reference>
<organism evidence="1">
    <name type="scientific">Anguilla anguilla</name>
    <name type="common">European freshwater eel</name>
    <name type="synonym">Muraena anguilla</name>
    <dbReference type="NCBI Taxonomy" id="7936"/>
    <lineage>
        <taxon>Eukaryota</taxon>
        <taxon>Metazoa</taxon>
        <taxon>Chordata</taxon>
        <taxon>Craniata</taxon>
        <taxon>Vertebrata</taxon>
        <taxon>Euteleostomi</taxon>
        <taxon>Actinopterygii</taxon>
        <taxon>Neopterygii</taxon>
        <taxon>Teleostei</taxon>
        <taxon>Anguilliformes</taxon>
        <taxon>Anguillidae</taxon>
        <taxon>Anguilla</taxon>
    </lineage>
</organism>
<reference evidence="1" key="2">
    <citation type="journal article" date="2015" name="Fish Shellfish Immunol.">
        <title>Early steps in the European eel (Anguilla anguilla)-Vibrio vulnificus interaction in the gills: Role of the RtxA13 toxin.</title>
        <authorList>
            <person name="Callol A."/>
            <person name="Pajuelo D."/>
            <person name="Ebbesson L."/>
            <person name="Teles M."/>
            <person name="MacKenzie S."/>
            <person name="Amaro C."/>
        </authorList>
    </citation>
    <scope>NUCLEOTIDE SEQUENCE</scope>
</reference>
<name>A0A0E9SES5_ANGAN</name>
<accession>A0A0E9SES5</accession>
<sequence>MITCLSKGTKKSGSN</sequence>
<protein>
    <submittedName>
        <fullName evidence="1">Uncharacterized protein</fullName>
    </submittedName>
</protein>
<proteinExistence type="predicted"/>
<dbReference type="EMBL" id="GBXM01068801">
    <property type="protein sequence ID" value="JAH39776.1"/>
    <property type="molecule type" value="Transcribed_RNA"/>
</dbReference>
<evidence type="ECO:0000313" key="1">
    <source>
        <dbReference type="EMBL" id="JAH39776.1"/>
    </source>
</evidence>